<keyword evidence="8" id="KW-0862">Zinc</keyword>
<evidence type="ECO:0000256" key="4">
    <source>
        <dbReference type="ARBA" id="ARBA00022670"/>
    </source>
</evidence>
<dbReference type="SMART" id="SM00631">
    <property type="entry name" value="Zn_pept"/>
    <property type="match status" value="1"/>
</dbReference>
<evidence type="ECO:0000256" key="10">
    <source>
        <dbReference type="PROSITE-ProRule" id="PRU01379"/>
    </source>
</evidence>
<keyword evidence="7" id="KW-0378">Hydrolase</keyword>
<protein>
    <submittedName>
        <fullName evidence="13">Carboxypeptidase B-like</fullName>
    </submittedName>
</protein>
<feature type="active site" description="Proton donor/acceptor" evidence="10">
    <location>
        <position position="297"/>
    </location>
</feature>
<evidence type="ECO:0000256" key="8">
    <source>
        <dbReference type="ARBA" id="ARBA00022833"/>
    </source>
</evidence>
<evidence type="ECO:0000256" key="1">
    <source>
        <dbReference type="ARBA" id="ARBA00001947"/>
    </source>
</evidence>
<proteinExistence type="inferred from homology"/>
<dbReference type="Pfam" id="PF00246">
    <property type="entry name" value="Peptidase_M14"/>
    <property type="match status" value="1"/>
</dbReference>
<dbReference type="RefSeq" id="XP_013171378.1">
    <property type="nucleotide sequence ID" value="XM_013315924.1"/>
</dbReference>
<evidence type="ECO:0000256" key="3">
    <source>
        <dbReference type="ARBA" id="ARBA00022645"/>
    </source>
</evidence>
<dbReference type="PANTHER" id="PTHR11705">
    <property type="entry name" value="PROTEASE FAMILY M14 CARBOXYPEPTIDASE A,B"/>
    <property type="match status" value="1"/>
</dbReference>
<evidence type="ECO:0000259" key="12">
    <source>
        <dbReference type="PROSITE" id="PS52035"/>
    </source>
</evidence>
<name>A0AAJ7EC47_PAPXU</name>
<comment type="similarity">
    <text evidence="2 10">Belongs to the peptidase M14 family.</text>
</comment>
<evidence type="ECO:0000256" key="6">
    <source>
        <dbReference type="ARBA" id="ARBA00022729"/>
    </source>
</evidence>
<reference evidence="13" key="1">
    <citation type="submission" date="2025-08" db="UniProtKB">
        <authorList>
            <consortium name="RefSeq"/>
        </authorList>
    </citation>
    <scope>IDENTIFICATION</scope>
</reference>
<dbReference type="AlphaFoldDB" id="A0AAJ7EC47"/>
<dbReference type="GO" id="GO:0008270">
    <property type="term" value="F:zinc ion binding"/>
    <property type="evidence" value="ECO:0007669"/>
    <property type="project" value="InterPro"/>
</dbReference>
<evidence type="ECO:0000256" key="7">
    <source>
        <dbReference type="ARBA" id="ARBA00022801"/>
    </source>
</evidence>
<dbReference type="GeneID" id="106120572"/>
<dbReference type="SUPFAM" id="SSF54897">
    <property type="entry name" value="Protease propeptides/inhibitors"/>
    <property type="match status" value="1"/>
</dbReference>
<keyword evidence="3" id="KW-0121">Carboxypeptidase</keyword>
<dbReference type="KEGG" id="pxu:106120572"/>
<dbReference type="GO" id="GO:0005615">
    <property type="term" value="C:extracellular space"/>
    <property type="evidence" value="ECO:0007669"/>
    <property type="project" value="TreeGrafter"/>
</dbReference>
<organism evidence="13">
    <name type="scientific">Papilio xuthus</name>
    <name type="common">Asian swallowtail butterfly</name>
    <dbReference type="NCBI Taxonomy" id="66420"/>
    <lineage>
        <taxon>Eukaryota</taxon>
        <taxon>Metazoa</taxon>
        <taxon>Ecdysozoa</taxon>
        <taxon>Arthropoda</taxon>
        <taxon>Hexapoda</taxon>
        <taxon>Insecta</taxon>
        <taxon>Pterygota</taxon>
        <taxon>Neoptera</taxon>
        <taxon>Endopterygota</taxon>
        <taxon>Lepidoptera</taxon>
        <taxon>Glossata</taxon>
        <taxon>Ditrysia</taxon>
        <taxon>Papilionoidea</taxon>
        <taxon>Papilionidae</taxon>
        <taxon>Papilioninae</taxon>
        <taxon>Papilio</taxon>
    </lineage>
</organism>
<dbReference type="SUPFAM" id="SSF53187">
    <property type="entry name" value="Zn-dependent exopeptidases"/>
    <property type="match status" value="1"/>
</dbReference>
<gene>
    <name evidence="13" type="primary">LOC106120572</name>
</gene>
<dbReference type="PROSITE" id="PS52035">
    <property type="entry name" value="PEPTIDASE_M14"/>
    <property type="match status" value="1"/>
</dbReference>
<evidence type="ECO:0000313" key="13">
    <source>
        <dbReference type="RefSeq" id="XP_013171378.1"/>
    </source>
</evidence>
<dbReference type="PANTHER" id="PTHR11705:SF91">
    <property type="entry name" value="FI01817P-RELATED"/>
    <property type="match status" value="1"/>
</dbReference>
<dbReference type="GO" id="GO:0004181">
    <property type="term" value="F:metallocarboxypeptidase activity"/>
    <property type="evidence" value="ECO:0007669"/>
    <property type="project" value="InterPro"/>
</dbReference>
<evidence type="ECO:0000256" key="9">
    <source>
        <dbReference type="ARBA" id="ARBA00023049"/>
    </source>
</evidence>
<keyword evidence="9" id="KW-0482">Metalloprotease</keyword>
<dbReference type="Proteomes" id="UP000694872">
    <property type="component" value="Unplaced"/>
</dbReference>
<dbReference type="GO" id="GO:0006508">
    <property type="term" value="P:proteolysis"/>
    <property type="evidence" value="ECO:0007669"/>
    <property type="project" value="UniProtKB-KW"/>
</dbReference>
<comment type="cofactor">
    <cofactor evidence="1">
        <name>Zn(2+)</name>
        <dbReference type="ChEBI" id="CHEBI:29105"/>
    </cofactor>
</comment>
<evidence type="ECO:0000256" key="11">
    <source>
        <dbReference type="SAM" id="SignalP"/>
    </source>
</evidence>
<dbReference type="InterPro" id="IPR000834">
    <property type="entry name" value="Peptidase_M14"/>
</dbReference>
<keyword evidence="5" id="KW-0479">Metal-binding</keyword>
<dbReference type="FunFam" id="3.40.630.10:FF:000084">
    <property type="entry name" value="Carboxypeptidase B2"/>
    <property type="match status" value="1"/>
</dbReference>
<feature type="signal peptide" evidence="11">
    <location>
        <begin position="1"/>
        <end position="17"/>
    </location>
</feature>
<sequence length="345" mass="39019">MFKIVLFFVLYFSFSIAKHEHYDGYVVYQITVTDKQQAERVYTLENELLLDVWLYAAPTIPGLVLVPGPMRERFQSEVAAIGDTNKPVIMLQSLLHAREWVTLPVTLYAIEKLVIDITDKNLVDNIDWIILPIANPDGYEFSHEHLRFWRKNRSTGHTITNLCVGVDLNRNFGYNFGLWSSDIACSEAYHGKGPFSEPESQAVRSIVLEHSNRLELYFDVHSHGSIILYGYGDGILPPNGLTIHLVAVRIAQAIDAVKWPSKPNYSVGNIALTFANVSGTAMDYVQGIGVPLSYIHEMPAHRNENNSLTGTLVDPDYIEQAGYETWEGIKVGARWVLENSRRNKH</sequence>
<evidence type="ECO:0000256" key="5">
    <source>
        <dbReference type="ARBA" id="ARBA00022723"/>
    </source>
</evidence>
<keyword evidence="6 11" id="KW-0732">Signal</keyword>
<accession>A0AAJ7EC47</accession>
<feature type="domain" description="Peptidase M14" evidence="12">
    <location>
        <begin position="18"/>
        <end position="336"/>
    </location>
</feature>
<evidence type="ECO:0000256" key="2">
    <source>
        <dbReference type="ARBA" id="ARBA00005988"/>
    </source>
</evidence>
<dbReference type="PRINTS" id="PR00765">
    <property type="entry name" value="CRBOXYPTASEA"/>
</dbReference>
<dbReference type="Gene3D" id="3.40.630.10">
    <property type="entry name" value="Zn peptidases"/>
    <property type="match status" value="1"/>
</dbReference>
<feature type="chain" id="PRO_5042510977" evidence="11">
    <location>
        <begin position="18"/>
        <end position="345"/>
    </location>
</feature>
<keyword evidence="4" id="KW-0645">Protease</keyword>